<dbReference type="PANTHER" id="PTHR44858:SF1">
    <property type="entry name" value="UDP-N-ACETYLGLUCOSAMINE--PEPTIDE N-ACETYLGLUCOSAMINYLTRANSFERASE SPINDLY-RELATED"/>
    <property type="match status" value="1"/>
</dbReference>
<dbReference type="SUPFAM" id="SSF48452">
    <property type="entry name" value="TPR-like"/>
    <property type="match status" value="1"/>
</dbReference>
<evidence type="ECO:0000256" key="1">
    <source>
        <dbReference type="ARBA" id="ARBA00022737"/>
    </source>
</evidence>
<dbReference type="InterPro" id="IPR019734">
    <property type="entry name" value="TPR_rpt"/>
</dbReference>
<dbReference type="Gene3D" id="1.25.40.10">
    <property type="entry name" value="Tetratricopeptide repeat domain"/>
    <property type="match status" value="1"/>
</dbReference>
<accession>A0A3B1CTU6</accession>
<dbReference type="AlphaFoldDB" id="A0A3B1CTU6"/>
<reference evidence="3" key="1">
    <citation type="submission" date="2018-06" db="EMBL/GenBank/DDBJ databases">
        <authorList>
            <person name="Zhirakovskaya E."/>
        </authorList>
    </citation>
    <scope>NUCLEOTIDE SEQUENCE</scope>
</reference>
<keyword evidence="1" id="KW-0677">Repeat</keyword>
<dbReference type="PROSITE" id="PS50005">
    <property type="entry name" value="TPR"/>
    <property type="match status" value="2"/>
</dbReference>
<dbReference type="SMART" id="SM00028">
    <property type="entry name" value="TPR"/>
    <property type="match status" value="3"/>
</dbReference>
<dbReference type="Pfam" id="PF13414">
    <property type="entry name" value="TPR_11"/>
    <property type="match status" value="2"/>
</dbReference>
<keyword evidence="2" id="KW-0802">TPR repeat</keyword>
<evidence type="ECO:0000256" key="2">
    <source>
        <dbReference type="ARBA" id="ARBA00022803"/>
    </source>
</evidence>
<dbReference type="PANTHER" id="PTHR44858">
    <property type="entry name" value="TETRATRICOPEPTIDE REPEAT PROTEIN 6"/>
    <property type="match status" value="1"/>
</dbReference>
<dbReference type="InterPro" id="IPR050498">
    <property type="entry name" value="Ycf3"/>
</dbReference>
<sequence>MRFLKLFFPLLLVLTLANCGDAENKNTDYVKQGIEYTNQQEYDKAVESFLKAIEKNPKNPEGYYGLGGMYNYKKMFPEAEQTFKTAIRLDPTHFNAHYSLGFTYELMGKKDESEKEYQRYKDLKKKFDVLSEEDLNTR</sequence>
<organism evidence="3">
    <name type="scientific">hydrothermal vent metagenome</name>
    <dbReference type="NCBI Taxonomy" id="652676"/>
    <lineage>
        <taxon>unclassified sequences</taxon>
        <taxon>metagenomes</taxon>
        <taxon>ecological metagenomes</taxon>
    </lineage>
</organism>
<name>A0A3B1CTU6_9ZZZZ</name>
<proteinExistence type="predicted"/>
<gene>
    <name evidence="3" type="ORF">MNBD_NITROSPINAE05-813</name>
</gene>
<evidence type="ECO:0000313" key="3">
    <source>
        <dbReference type="EMBL" id="VAX31802.1"/>
    </source>
</evidence>
<protein>
    <submittedName>
        <fullName evidence="3">Uncharacterized protein</fullName>
    </submittedName>
</protein>
<dbReference type="InterPro" id="IPR011990">
    <property type="entry name" value="TPR-like_helical_dom_sf"/>
</dbReference>
<dbReference type="EMBL" id="UOGG01000174">
    <property type="protein sequence ID" value="VAX31802.1"/>
    <property type="molecule type" value="Genomic_DNA"/>
</dbReference>